<sequence length="151" mass="16004">MSDQPRRSRRTVLGTLGALTTGAIAAVTTTRASPGKTPDRPDHASNSRKPQPPFCDSSAAAVSIGDVLDGSDLYIGVVDRIVDGEHVVLLLEDGEAVVEQLVLPVDRFDDIAANDILLTAATDGELHAYRRVPSKPNGCPDPDFERLSSDA</sequence>
<dbReference type="OrthoDB" id="205932at2157"/>
<gene>
    <name evidence="2" type="ORF">HYG81_11990</name>
</gene>
<dbReference type="Proteomes" id="UP000510869">
    <property type="component" value="Chromosome"/>
</dbReference>
<dbReference type="InterPro" id="IPR006311">
    <property type="entry name" value="TAT_signal"/>
</dbReference>
<dbReference type="RefSeq" id="WP_180839935.1">
    <property type="nucleotide sequence ID" value="NZ_CP059154.1"/>
</dbReference>
<feature type="region of interest" description="Disordered" evidence="1">
    <location>
        <begin position="131"/>
        <end position="151"/>
    </location>
</feature>
<accession>A0A7D6CPB0</accession>
<dbReference type="PROSITE" id="PS51318">
    <property type="entry name" value="TAT"/>
    <property type="match status" value="1"/>
</dbReference>
<evidence type="ECO:0000313" key="3">
    <source>
        <dbReference type="Proteomes" id="UP000510869"/>
    </source>
</evidence>
<dbReference type="GeneID" id="56143937"/>
<evidence type="ECO:0000313" key="2">
    <source>
        <dbReference type="EMBL" id="QLK24831.1"/>
    </source>
</evidence>
<dbReference type="EMBL" id="CP059154">
    <property type="protein sequence ID" value="QLK24831.1"/>
    <property type="molecule type" value="Genomic_DNA"/>
</dbReference>
<organism evidence="2 3">
    <name type="scientific">Natrinema zhouii</name>
    <dbReference type="NCBI Taxonomy" id="1710539"/>
    <lineage>
        <taxon>Archaea</taxon>
        <taxon>Methanobacteriati</taxon>
        <taxon>Methanobacteriota</taxon>
        <taxon>Stenosarchaea group</taxon>
        <taxon>Halobacteria</taxon>
        <taxon>Halobacteriales</taxon>
        <taxon>Natrialbaceae</taxon>
        <taxon>Natrinema</taxon>
    </lineage>
</organism>
<name>A0A7D6CPB0_9EURY</name>
<dbReference type="KEGG" id="nay:HYG81_11990"/>
<dbReference type="AlphaFoldDB" id="A0A7D6CPB0"/>
<proteinExistence type="predicted"/>
<keyword evidence="3" id="KW-1185">Reference proteome</keyword>
<evidence type="ECO:0000256" key="1">
    <source>
        <dbReference type="SAM" id="MobiDB-lite"/>
    </source>
</evidence>
<protein>
    <submittedName>
        <fullName evidence="2">Uncharacterized protein</fullName>
    </submittedName>
</protein>
<reference evidence="2 3" key="1">
    <citation type="submission" date="2020-07" db="EMBL/GenBank/DDBJ databases">
        <title>Natrinema (YPL30) sp. nov. and Haloterrigena xxxxxx (YPL8) sp. nov., isolated from a salt mine.</title>
        <authorList>
            <person name="Cui H."/>
        </authorList>
    </citation>
    <scope>NUCLEOTIDE SEQUENCE [LARGE SCALE GENOMIC DNA]</scope>
    <source>
        <strain evidence="2 3">YPL13</strain>
    </source>
</reference>
<feature type="region of interest" description="Disordered" evidence="1">
    <location>
        <begin position="27"/>
        <end position="56"/>
    </location>
</feature>